<proteinExistence type="predicted"/>
<reference evidence="1" key="1">
    <citation type="submission" date="2021-02" db="EMBL/GenBank/DDBJ databases">
        <authorList>
            <person name="Nowell W R."/>
        </authorList>
    </citation>
    <scope>NUCLEOTIDE SEQUENCE</scope>
</reference>
<dbReference type="EMBL" id="CAJOBJ010085603">
    <property type="protein sequence ID" value="CAF4519260.1"/>
    <property type="molecule type" value="Genomic_DNA"/>
</dbReference>
<dbReference type="AlphaFoldDB" id="A0A8S2XUF8"/>
<protein>
    <submittedName>
        <fullName evidence="1">Uncharacterized protein</fullName>
    </submittedName>
</protein>
<name>A0A8S2XUF8_9BILA</name>
<gene>
    <name evidence="1" type="ORF">GIL414_LOCUS35539</name>
</gene>
<evidence type="ECO:0000313" key="2">
    <source>
        <dbReference type="Proteomes" id="UP000681720"/>
    </source>
</evidence>
<sequence>LIEIEVKPSTEIPLQADRNRH</sequence>
<evidence type="ECO:0000313" key="1">
    <source>
        <dbReference type="EMBL" id="CAF4519260.1"/>
    </source>
</evidence>
<organism evidence="1 2">
    <name type="scientific">Rotaria magnacalcarata</name>
    <dbReference type="NCBI Taxonomy" id="392030"/>
    <lineage>
        <taxon>Eukaryota</taxon>
        <taxon>Metazoa</taxon>
        <taxon>Spiralia</taxon>
        <taxon>Gnathifera</taxon>
        <taxon>Rotifera</taxon>
        <taxon>Eurotatoria</taxon>
        <taxon>Bdelloidea</taxon>
        <taxon>Philodinida</taxon>
        <taxon>Philodinidae</taxon>
        <taxon>Rotaria</taxon>
    </lineage>
</organism>
<feature type="non-terminal residue" evidence="1">
    <location>
        <position position="1"/>
    </location>
</feature>
<dbReference type="Proteomes" id="UP000681720">
    <property type="component" value="Unassembled WGS sequence"/>
</dbReference>
<comment type="caution">
    <text evidence="1">The sequence shown here is derived from an EMBL/GenBank/DDBJ whole genome shotgun (WGS) entry which is preliminary data.</text>
</comment>
<accession>A0A8S2XUF8</accession>